<protein>
    <submittedName>
        <fullName evidence="1">Uncharacterized protein</fullName>
    </submittedName>
</protein>
<dbReference type="HOGENOM" id="CLU_2483254_0_0_1"/>
<dbReference type="EMBL" id="CACQ02009566">
    <property type="protein sequence ID" value="CCF47290.1"/>
    <property type="molecule type" value="Genomic_DNA"/>
</dbReference>
<evidence type="ECO:0000313" key="2">
    <source>
        <dbReference type="Proteomes" id="UP000007174"/>
    </source>
</evidence>
<name>H1W477_COLHI</name>
<proteinExistence type="predicted"/>
<accession>H1W477</accession>
<gene>
    <name evidence="1" type="ORF">CH063_15742</name>
</gene>
<reference evidence="2" key="1">
    <citation type="journal article" date="2012" name="Nat. Genet.">
        <title>Lifestyle transitions in plant pathogenic Colletotrichum fungi deciphered by genome and transcriptome analyses.</title>
        <authorList>
            <person name="O'Connell R.J."/>
            <person name="Thon M.R."/>
            <person name="Hacquard S."/>
            <person name="Amyotte S.G."/>
            <person name="Kleemann J."/>
            <person name="Torres M.F."/>
            <person name="Damm U."/>
            <person name="Buiate E.A."/>
            <person name="Epstein L."/>
            <person name="Alkan N."/>
            <person name="Altmueller J."/>
            <person name="Alvarado-Balderrama L."/>
            <person name="Bauser C.A."/>
            <person name="Becker C."/>
            <person name="Birren B.W."/>
            <person name="Chen Z."/>
            <person name="Choi J."/>
            <person name="Crouch J.A."/>
            <person name="Duvick J.P."/>
            <person name="Farman M.A."/>
            <person name="Gan P."/>
            <person name="Heiman D."/>
            <person name="Henrissat B."/>
            <person name="Howard R.J."/>
            <person name="Kabbage M."/>
            <person name="Koch C."/>
            <person name="Kracher B."/>
            <person name="Kubo Y."/>
            <person name="Law A.D."/>
            <person name="Lebrun M.-H."/>
            <person name="Lee Y.-H."/>
            <person name="Miyara I."/>
            <person name="Moore N."/>
            <person name="Neumann U."/>
            <person name="Nordstroem K."/>
            <person name="Panaccione D.G."/>
            <person name="Panstruga R."/>
            <person name="Place M."/>
            <person name="Proctor R.H."/>
            <person name="Prusky D."/>
            <person name="Rech G."/>
            <person name="Reinhardt R."/>
            <person name="Rollins J.A."/>
            <person name="Rounsley S."/>
            <person name="Schardl C.L."/>
            <person name="Schwartz D.C."/>
            <person name="Shenoy N."/>
            <person name="Shirasu K."/>
            <person name="Sikhakolli U.R."/>
            <person name="Stueber K."/>
            <person name="Sukno S.A."/>
            <person name="Sweigard J.A."/>
            <person name="Takano Y."/>
            <person name="Takahara H."/>
            <person name="Trail F."/>
            <person name="van der Does H.C."/>
            <person name="Voll L.M."/>
            <person name="Will I."/>
            <person name="Young S."/>
            <person name="Zeng Q."/>
            <person name="Zhang J."/>
            <person name="Zhou S."/>
            <person name="Dickman M.B."/>
            <person name="Schulze-Lefert P."/>
            <person name="Ver Loren van Themaat E."/>
            <person name="Ma L.-J."/>
            <person name="Vaillancourt L.J."/>
        </authorList>
    </citation>
    <scope>NUCLEOTIDE SEQUENCE [LARGE SCALE GENOMIC DNA]</scope>
    <source>
        <strain evidence="2">IMI 349063</strain>
    </source>
</reference>
<dbReference type="Proteomes" id="UP000007174">
    <property type="component" value="Unassembled WGS sequence"/>
</dbReference>
<dbReference type="AlphaFoldDB" id="H1W477"/>
<organism evidence="1 2">
    <name type="scientific">Colletotrichum higginsianum (strain IMI 349063)</name>
    <name type="common">Crucifer anthracnose fungus</name>
    <dbReference type="NCBI Taxonomy" id="759273"/>
    <lineage>
        <taxon>Eukaryota</taxon>
        <taxon>Fungi</taxon>
        <taxon>Dikarya</taxon>
        <taxon>Ascomycota</taxon>
        <taxon>Pezizomycotina</taxon>
        <taxon>Sordariomycetes</taxon>
        <taxon>Hypocreomycetidae</taxon>
        <taxon>Glomerellales</taxon>
        <taxon>Glomerellaceae</taxon>
        <taxon>Colletotrichum</taxon>
        <taxon>Colletotrichum destructivum species complex</taxon>
    </lineage>
</organism>
<evidence type="ECO:0000313" key="1">
    <source>
        <dbReference type="EMBL" id="CCF47290.1"/>
    </source>
</evidence>
<sequence length="87" mass="9688">MRDSRGSKSPDGQQVKEISLSRLSLHMLLFRLLPLQRPRLDDVLPPRPGLVHNQHFTPPLPALLLDVHQARPGLSAVPGRGPLVRHS</sequence>